<evidence type="ECO:0000313" key="3">
    <source>
        <dbReference type="EMBL" id="OMJ19949.1"/>
    </source>
</evidence>
<evidence type="ECO:0000313" key="4">
    <source>
        <dbReference type="Proteomes" id="UP000187283"/>
    </source>
</evidence>
<reference evidence="2 4" key="1">
    <citation type="submission" date="2017-01" db="EMBL/GenBank/DDBJ databases">
        <authorList>
            <person name="Mah S.A."/>
            <person name="Swanson W.J."/>
            <person name="Moy G.W."/>
            <person name="Vacquier V.D."/>
        </authorList>
    </citation>
    <scope>NUCLEOTIDE SEQUENCE [LARGE SCALE GENOMIC DNA]</scope>
    <source>
        <strain evidence="2 4">GSMNP</strain>
    </source>
</reference>
<organism evidence="2 4">
    <name type="scientific">Smittium culicis</name>
    <dbReference type="NCBI Taxonomy" id="133412"/>
    <lineage>
        <taxon>Eukaryota</taxon>
        <taxon>Fungi</taxon>
        <taxon>Fungi incertae sedis</taxon>
        <taxon>Zoopagomycota</taxon>
        <taxon>Kickxellomycotina</taxon>
        <taxon>Harpellomycetes</taxon>
        <taxon>Harpellales</taxon>
        <taxon>Legeriomycetaceae</taxon>
        <taxon>Smittium</taxon>
    </lineage>
</organism>
<dbReference type="PANTHER" id="PTHR31649:SF1">
    <property type="entry name" value="FARNESOIC ACID O-METHYL TRANSFERASE DOMAIN-CONTAINING PROTEIN"/>
    <property type="match status" value="1"/>
</dbReference>
<feature type="chain" id="PRO_5015069011" evidence="1">
    <location>
        <begin position="19"/>
        <end position="192"/>
    </location>
</feature>
<dbReference type="EMBL" id="LSSN01005304">
    <property type="protein sequence ID" value="OMJ09808.1"/>
    <property type="molecule type" value="Genomic_DNA"/>
</dbReference>
<dbReference type="PANTHER" id="PTHR31649">
    <property type="entry name" value="AGAP009604-PA"/>
    <property type="match status" value="1"/>
</dbReference>
<comment type="caution">
    <text evidence="2">The sequence shown here is derived from an EMBL/GenBank/DDBJ whole genome shotgun (WGS) entry which is preliminary data.</text>
</comment>
<keyword evidence="4" id="KW-1185">Reference proteome</keyword>
<sequence length="192" mass="20686">MVIPKINLLFCIIAISKSVFVISAATNGDFNIIIENFLEKKYPVKWVSATKDSIPSNAIIGGVNPNGDKIYIARKRYLKSLIPGAASNSSSGSFFSGLADNKNIISSSCEILTGDPNGIKWVSQKGVMDRTNFYPIPAGFDDRGLPLYIGQSVIDGQVCINPASDYLPGGLSCINKNEIVVPDTYNVLIFSS</sequence>
<dbReference type="AlphaFoldDB" id="A0A1R1X579"/>
<proteinExistence type="predicted"/>
<evidence type="ECO:0000313" key="2">
    <source>
        <dbReference type="EMBL" id="OMJ09808.1"/>
    </source>
</evidence>
<feature type="signal peptide" evidence="1">
    <location>
        <begin position="1"/>
        <end position="18"/>
    </location>
</feature>
<dbReference type="InterPro" id="IPR006616">
    <property type="entry name" value="DM9_repeat"/>
</dbReference>
<keyword evidence="1" id="KW-0732">Signal</keyword>
<dbReference type="EMBL" id="LSSN01001359">
    <property type="protein sequence ID" value="OMJ19949.1"/>
    <property type="molecule type" value="Genomic_DNA"/>
</dbReference>
<dbReference type="STRING" id="133412.A0A1R1X579"/>
<accession>A0A1R1X579</accession>
<name>A0A1R1X579_9FUNG</name>
<protein>
    <submittedName>
        <fullName evidence="2">Uncharacterized protein</fullName>
    </submittedName>
</protein>
<dbReference type="OrthoDB" id="2142040at2759"/>
<evidence type="ECO:0000256" key="1">
    <source>
        <dbReference type="SAM" id="SignalP"/>
    </source>
</evidence>
<dbReference type="Proteomes" id="UP000187283">
    <property type="component" value="Unassembled WGS sequence"/>
</dbReference>
<dbReference type="Pfam" id="PF11901">
    <property type="entry name" value="DM9"/>
    <property type="match status" value="1"/>
</dbReference>
<gene>
    <name evidence="2" type="ORF">AYI70_g10718</name>
    <name evidence="3" type="ORF">AYI70_g4413</name>
</gene>
<dbReference type="SMART" id="SM00696">
    <property type="entry name" value="DM9"/>
    <property type="match status" value="1"/>
</dbReference>